<dbReference type="GO" id="GO:0005737">
    <property type="term" value="C:cytoplasm"/>
    <property type="evidence" value="ECO:0007669"/>
    <property type="project" value="UniProtKB-ARBA"/>
</dbReference>
<dbReference type="Pfam" id="PF00076">
    <property type="entry name" value="RRM_1"/>
    <property type="match status" value="3"/>
</dbReference>
<dbReference type="PANTHER" id="PTHR43686:SF1">
    <property type="entry name" value="AMINOTRAN_5 DOMAIN-CONTAINING PROTEIN"/>
    <property type="match status" value="1"/>
</dbReference>
<feature type="domain" description="RRM" evidence="4">
    <location>
        <begin position="776"/>
        <end position="857"/>
    </location>
</feature>
<dbReference type="SUPFAM" id="SSF52402">
    <property type="entry name" value="Adenine nucleotide alpha hydrolases-like"/>
    <property type="match status" value="1"/>
</dbReference>
<evidence type="ECO:0000256" key="2">
    <source>
        <dbReference type="ARBA" id="ARBA00022884"/>
    </source>
</evidence>
<dbReference type="SMART" id="SM00360">
    <property type="entry name" value="RRM"/>
    <property type="match status" value="3"/>
</dbReference>
<dbReference type="InterPro" id="IPR035979">
    <property type="entry name" value="RBD_domain_sf"/>
</dbReference>
<feature type="domain" description="RRM" evidence="4">
    <location>
        <begin position="1079"/>
        <end position="1157"/>
    </location>
</feature>
<dbReference type="Gene3D" id="3.40.50.620">
    <property type="entry name" value="HUPs"/>
    <property type="match status" value="1"/>
</dbReference>
<evidence type="ECO:0000256" key="3">
    <source>
        <dbReference type="PROSITE-ProRule" id="PRU00176"/>
    </source>
</evidence>
<name>A0AA38HIC2_9CUCU</name>
<proteinExistence type="predicted"/>
<dbReference type="InterPro" id="IPR015421">
    <property type="entry name" value="PyrdxlP-dep_Trfase_major"/>
</dbReference>
<evidence type="ECO:0000313" key="5">
    <source>
        <dbReference type="EMBL" id="KAJ3616807.1"/>
    </source>
</evidence>
<dbReference type="SUPFAM" id="SSF54928">
    <property type="entry name" value="RNA-binding domain, RBD"/>
    <property type="match status" value="2"/>
</dbReference>
<feature type="domain" description="RRM" evidence="4">
    <location>
        <begin position="864"/>
        <end position="944"/>
    </location>
</feature>
<comment type="caution">
    <text evidence="5">The sequence shown here is derived from an EMBL/GenBank/DDBJ whole genome shotgun (WGS) entry which is preliminary data.</text>
</comment>
<keyword evidence="2 3" id="KW-0694">RNA-binding</keyword>
<dbReference type="FunFam" id="3.30.70.330:FF:000013">
    <property type="entry name" value="CUGBP Elav-like family member 1 isoform 2"/>
    <property type="match status" value="1"/>
</dbReference>
<dbReference type="Proteomes" id="UP001168821">
    <property type="component" value="Unassembled WGS sequence"/>
</dbReference>
<dbReference type="GO" id="GO:0009967">
    <property type="term" value="P:positive regulation of signal transduction"/>
    <property type="evidence" value="ECO:0007669"/>
    <property type="project" value="UniProtKB-ARBA"/>
</dbReference>
<dbReference type="PROSITE" id="PS50102">
    <property type="entry name" value="RRM"/>
    <property type="match status" value="3"/>
</dbReference>
<keyword evidence="6" id="KW-1185">Reference proteome</keyword>
<dbReference type="EMBL" id="JALNTZ010002823">
    <property type="protein sequence ID" value="KAJ3616807.1"/>
    <property type="molecule type" value="Genomic_DNA"/>
</dbReference>
<dbReference type="CDD" id="cd24138">
    <property type="entry name" value="TtcA-like"/>
    <property type="match status" value="1"/>
</dbReference>
<sequence length="1165" mass="131662">MLIPQGEPSLIEFIRDSVIGDGVFFEGPFGQRSMVYADYVASGKSLSFIEDFLRDNVLPFYGNTHTTTSTSGYQTTFYRKEAREIIQQCVNATELDSIIFIGNGVTVCIAFYWKVSSKAHQYLRDIEHREEAGTPAISLLSLFALVWYSSSKERWGTTLLDKLLSLLFSCPLFPNDCKRPARVHVPPESLECLEQKSEHHFTGKAALGVSDQLSRQYKEAMKEATYLTPSCVVTLLTFAPQDERIDRHHLRRDFEGCGREVLRPGIVRLSFTYFMSESMVDYIISAVDIVASHGWRLLSHYLYDPNTAEWKHHKHTHTIAKHRLWLGIRPILASFRRPIPNFYPFVGNISYVNGKLSSSSAPTKGDTRYSQLLKEGLHILLDSPFYKNCIDARNLLGPDMKLRWFCNPDEGRETIPGTSPFSPKTYCHLPAVPKHFRLDPPTRMSGVVFHRLRFIRHVLFLAPPMSAQPSLVCRPSNPPRESLLPSYSFLINGHYESGFGTIRWIKPPKKLQKLVYKAIKKFEMIRDGDRGPLPRGFFALLPHSLAVLACISGGKDSLSMLHLLKNYQDWISHRGIRFELAAATAGITALSTDSYNPKPLIEYTRALQLPYFYISQEIIKHALSIPDLASICSFCARMKRGIIYTCARRLPESSHVSATYLLHLDDCAESLLMSLFHNGLLRTMKANYVVAEGDLRMIRPLVYCREKNLREFAETSHLPVIHENCPACFEAPTERQRVKQLLAAQELLFPGVYHSIGQNGFSFSSGTVKVKDSDAVKLFVGQIQVNITEDDLLKFMEQVGPVFELNILKDRSTGKSKGCGFVSYCHRKDAFKAIERFHNKMIFPGVKNSMQCKLAESENREEERKLFIGMLSKTCTESDLKELFSPYGIVEEVKILKTPEGQSRACGFAVFQIRQQAELAIEGLNGVHTMEGAGSPLVVKFVDPEKVFHLSFSYIFGNSIMSKQDRMLKKLRQVQQQNSYTSSYVNPAAAYPFSNGSPLYQYWFYDVQPQTAWELNSSIGINPIAPSEPHCLPLGPGVAYNGFSGYSYEAYYAQQAALTAAAAGHQAKGTTASKISEDANLFIMYLPNDWTDNDLYTRFTHYGNVLSAKVYIDKNTGQSKCFGFVSYDSPLAASRAIQAMNGLQVGQKRLKVRHKNDREKIIKPY</sequence>
<dbReference type="CDD" id="cd12362">
    <property type="entry name" value="RRM3_CELF1-6"/>
    <property type="match status" value="1"/>
</dbReference>
<dbReference type="InterPro" id="IPR000504">
    <property type="entry name" value="RRM_dom"/>
</dbReference>
<gene>
    <name evidence="5" type="ORF">Zmor_009014</name>
</gene>
<evidence type="ECO:0000256" key="1">
    <source>
        <dbReference type="ARBA" id="ARBA00022737"/>
    </source>
</evidence>
<dbReference type="GO" id="GO:0003729">
    <property type="term" value="F:mRNA binding"/>
    <property type="evidence" value="ECO:0007669"/>
    <property type="project" value="UniProtKB-ARBA"/>
</dbReference>
<dbReference type="InterPro" id="IPR014729">
    <property type="entry name" value="Rossmann-like_a/b/a_fold"/>
</dbReference>
<reference evidence="5" key="1">
    <citation type="journal article" date="2023" name="G3 (Bethesda)">
        <title>Whole genome assemblies of Zophobas morio and Tenebrio molitor.</title>
        <authorList>
            <person name="Kaur S."/>
            <person name="Stinson S.A."/>
            <person name="diCenzo G.C."/>
        </authorList>
    </citation>
    <scope>NUCLEOTIDE SEQUENCE</scope>
    <source>
        <strain evidence="5">QUZm001</strain>
    </source>
</reference>
<dbReference type="InterPro" id="IPR015424">
    <property type="entry name" value="PyrdxlP-dep_Trfase"/>
</dbReference>
<dbReference type="AlphaFoldDB" id="A0AA38HIC2"/>
<organism evidence="5 6">
    <name type="scientific">Zophobas morio</name>
    <dbReference type="NCBI Taxonomy" id="2755281"/>
    <lineage>
        <taxon>Eukaryota</taxon>
        <taxon>Metazoa</taxon>
        <taxon>Ecdysozoa</taxon>
        <taxon>Arthropoda</taxon>
        <taxon>Hexapoda</taxon>
        <taxon>Insecta</taxon>
        <taxon>Pterygota</taxon>
        <taxon>Neoptera</taxon>
        <taxon>Endopterygota</taxon>
        <taxon>Coleoptera</taxon>
        <taxon>Polyphaga</taxon>
        <taxon>Cucujiformia</taxon>
        <taxon>Tenebrionidae</taxon>
        <taxon>Zophobas</taxon>
    </lineage>
</organism>
<evidence type="ECO:0000259" key="4">
    <source>
        <dbReference type="PROSITE" id="PS50102"/>
    </source>
</evidence>
<dbReference type="PANTHER" id="PTHR43686">
    <property type="entry name" value="SULFURTRANSFERASE-RELATED"/>
    <property type="match status" value="1"/>
</dbReference>
<dbReference type="SUPFAM" id="SSF53383">
    <property type="entry name" value="PLP-dependent transferases"/>
    <property type="match status" value="1"/>
</dbReference>
<keyword evidence="1" id="KW-0677">Repeat</keyword>
<dbReference type="Gene3D" id="3.40.640.10">
    <property type="entry name" value="Type I PLP-dependent aspartate aminotransferase-like (Major domain)"/>
    <property type="match status" value="1"/>
</dbReference>
<accession>A0AA38HIC2</accession>
<evidence type="ECO:0000313" key="6">
    <source>
        <dbReference type="Proteomes" id="UP001168821"/>
    </source>
</evidence>
<dbReference type="FunFam" id="3.30.70.330:FF:000383">
    <property type="entry name" value="Sex lethal, isoform D"/>
    <property type="match status" value="1"/>
</dbReference>
<dbReference type="GO" id="GO:0010629">
    <property type="term" value="P:negative regulation of gene expression"/>
    <property type="evidence" value="ECO:0007669"/>
    <property type="project" value="UniProtKB-ARBA"/>
</dbReference>
<protein>
    <recommendedName>
        <fullName evidence="4">RRM domain-containing protein</fullName>
    </recommendedName>
</protein>
<dbReference type="InterPro" id="IPR012677">
    <property type="entry name" value="Nucleotide-bd_a/b_plait_sf"/>
</dbReference>
<dbReference type="Gene3D" id="3.30.70.330">
    <property type="match status" value="3"/>
</dbReference>